<dbReference type="GO" id="GO:0008270">
    <property type="term" value="F:zinc ion binding"/>
    <property type="evidence" value="ECO:0007669"/>
    <property type="project" value="UniProtKB-KW"/>
</dbReference>
<evidence type="ECO:0000256" key="1">
    <source>
        <dbReference type="ARBA" id="ARBA00022723"/>
    </source>
</evidence>
<evidence type="ECO:0000256" key="3">
    <source>
        <dbReference type="ARBA" id="ARBA00022833"/>
    </source>
</evidence>
<evidence type="ECO:0000259" key="5">
    <source>
        <dbReference type="Pfam" id="PF01258"/>
    </source>
</evidence>
<keyword evidence="2" id="KW-0863">Zinc-finger</keyword>
<dbReference type="RefSeq" id="WP_182217255.1">
    <property type="nucleotide sequence ID" value="NZ_JACEZS010000008.1"/>
</dbReference>
<dbReference type="EMBL" id="JACEZS010000008">
    <property type="protein sequence ID" value="MBA5605850.1"/>
    <property type="molecule type" value="Genomic_DNA"/>
</dbReference>
<dbReference type="SUPFAM" id="SSF57716">
    <property type="entry name" value="Glucocorticoid receptor-like (DNA-binding domain)"/>
    <property type="match status" value="1"/>
</dbReference>
<feature type="domain" description="Zinc finger DksA/TraR C4-type" evidence="5">
    <location>
        <begin position="38"/>
        <end position="69"/>
    </location>
</feature>
<reference evidence="6 7" key="1">
    <citation type="submission" date="2020-07" db="EMBL/GenBank/DDBJ databases">
        <title>Novel species isolated from subtropical streams in China.</title>
        <authorList>
            <person name="Lu H."/>
        </authorList>
    </citation>
    <scope>NUCLEOTIDE SEQUENCE [LARGE SCALE GENOMIC DNA]</scope>
    <source>
        <strain evidence="6 7">FT3S</strain>
    </source>
</reference>
<protein>
    <submittedName>
        <fullName evidence="6">TraR/DksA C4-type zinc finger protein</fullName>
    </submittedName>
</protein>
<dbReference type="InterPro" id="IPR000962">
    <property type="entry name" value="Znf_DskA_TraR"/>
</dbReference>
<keyword evidence="3" id="KW-0862">Zinc</keyword>
<evidence type="ECO:0000256" key="4">
    <source>
        <dbReference type="PROSITE-ProRule" id="PRU00510"/>
    </source>
</evidence>
<organism evidence="6 7">
    <name type="scientific">Rugamonas fusca</name>
    <dbReference type="NCBI Taxonomy" id="2758568"/>
    <lineage>
        <taxon>Bacteria</taxon>
        <taxon>Pseudomonadati</taxon>
        <taxon>Pseudomonadota</taxon>
        <taxon>Betaproteobacteria</taxon>
        <taxon>Burkholderiales</taxon>
        <taxon>Oxalobacteraceae</taxon>
        <taxon>Telluria group</taxon>
        <taxon>Rugamonas</taxon>
    </lineage>
</organism>
<dbReference type="Pfam" id="PF01258">
    <property type="entry name" value="zf-dskA_traR"/>
    <property type="match status" value="1"/>
</dbReference>
<evidence type="ECO:0000313" key="7">
    <source>
        <dbReference type="Proteomes" id="UP000566711"/>
    </source>
</evidence>
<dbReference type="AlphaFoldDB" id="A0A7W2EH52"/>
<keyword evidence="1" id="KW-0479">Metal-binding</keyword>
<gene>
    <name evidence="6" type="ORF">H3H36_10810</name>
</gene>
<feature type="zinc finger region" description="dksA C4-type" evidence="4">
    <location>
        <begin position="40"/>
        <end position="64"/>
    </location>
</feature>
<sequence>MTDECEQASKREELDREVAIRRQRLKTIALACRAGVEYDCRDCGIAIPADRRQAAPGCTRCRPCEMAAEAQRKLMRQP</sequence>
<name>A0A7W2EH52_9BURK</name>
<evidence type="ECO:0000256" key="2">
    <source>
        <dbReference type="ARBA" id="ARBA00022771"/>
    </source>
</evidence>
<proteinExistence type="predicted"/>
<keyword evidence="7" id="KW-1185">Reference proteome</keyword>
<accession>A0A7W2EH52</accession>
<comment type="caution">
    <text evidence="6">The sequence shown here is derived from an EMBL/GenBank/DDBJ whole genome shotgun (WGS) entry which is preliminary data.</text>
</comment>
<dbReference type="PROSITE" id="PS51128">
    <property type="entry name" value="ZF_DKSA_2"/>
    <property type="match status" value="1"/>
</dbReference>
<evidence type="ECO:0000313" key="6">
    <source>
        <dbReference type="EMBL" id="MBA5605850.1"/>
    </source>
</evidence>
<dbReference type="Proteomes" id="UP000566711">
    <property type="component" value="Unassembled WGS sequence"/>
</dbReference>